<proteinExistence type="predicted"/>
<protein>
    <submittedName>
        <fullName evidence="1">Rho termination factor, N-terminal domain</fullName>
    </submittedName>
</protein>
<dbReference type="RefSeq" id="WP_091528160.1">
    <property type="nucleotide sequence ID" value="NZ_FOLT01000001.1"/>
</dbReference>
<evidence type="ECO:0000313" key="2">
    <source>
        <dbReference type="Proteomes" id="UP000199612"/>
    </source>
</evidence>
<dbReference type="Proteomes" id="UP000199612">
    <property type="component" value="Unassembled WGS sequence"/>
</dbReference>
<reference evidence="2" key="1">
    <citation type="submission" date="2016-10" db="EMBL/GenBank/DDBJ databases">
        <authorList>
            <person name="Varghese N."/>
            <person name="Submissions S."/>
        </authorList>
    </citation>
    <scope>NUCLEOTIDE SEQUENCE [LARGE SCALE GENOMIC DNA]</scope>
    <source>
        <strain evidence="2">DSM 23664</strain>
    </source>
</reference>
<evidence type="ECO:0000313" key="1">
    <source>
        <dbReference type="EMBL" id="SFB90659.1"/>
    </source>
</evidence>
<keyword evidence="2" id="KW-1185">Reference proteome</keyword>
<dbReference type="EMBL" id="FOLT01000001">
    <property type="protein sequence ID" value="SFB90659.1"/>
    <property type="molecule type" value="Genomic_DNA"/>
</dbReference>
<gene>
    <name evidence="1" type="ORF">SAMN04488102_101358</name>
</gene>
<dbReference type="OrthoDB" id="2156784at2"/>
<accession>A0A1I1EU26</accession>
<dbReference type="Gene3D" id="1.10.720.30">
    <property type="entry name" value="SAP domain"/>
    <property type="match status" value="1"/>
</dbReference>
<name>A0A1I1EU26_9LACT</name>
<dbReference type="STRING" id="753702.SAMN04488102_101358"/>
<dbReference type="InterPro" id="IPR036361">
    <property type="entry name" value="SAP_dom_sf"/>
</dbReference>
<dbReference type="AlphaFoldDB" id="A0A1I1EU26"/>
<organism evidence="1 2">
    <name type="scientific">Alkalibacterium subtropicum</name>
    <dbReference type="NCBI Taxonomy" id="753702"/>
    <lineage>
        <taxon>Bacteria</taxon>
        <taxon>Bacillati</taxon>
        <taxon>Bacillota</taxon>
        <taxon>Bacilli</taxon>
        <taxon>Lactobacillales</taxon>
        <taxon>Carnobacteriaceae</taxon>
        <taxon>Alkalibacterium</taxon>
    </lineage>
</organism>
<sequence>MRTFKLDNVIKKTDNDVKIKKYLAMGFKELEVQEAQEAGEDEKKEAPDYESMKVDELKELADEKGLEYKAAIKKDELIALLGE</sequence>